<evidence type="ECO:0000313" key="2">
    <source>
        <dbReference type="Proteomes" id="UP000007841"/>
    </source>
</evidence>
<name>A0A0H3GXS8_KLEPH</name>
<proteinExistence type="predicted"/>
<dbReference type="Proteomes" id="UP000007841">
    <property type="component" value="Chromosome"/>
</dbReference>
<dbReference type="STRING" id="1125630.KPHS_52950"/>
<dbReference type="RefSeq" id="YP_005229595.1">
    <property type="nucleotide sequence ID" value="NC_016845.1"/>
</dbReference>
<dbReference type="HOGENOM" id="CLU_3217525_0_0_6"/>
<dbReference type="GeneID" id="11850367"/>
<reference evidence="1 2" key="1">
    <citation type="journal article" date="2012" name="J. Bacteriol.">
        <title>Complete genome sequence of Klebsiella pneumoniae subsp. pneumoniae HS11286, a multidrug-resistant strain isolated from human sputum.</title>
        <authorList>
            <person name="Liu P."/>
            <person name="Li P."/>
            <person name="Jiang X."/>
            <person name="Bi D."/>
            <person name="Xie Y."/>
            <person name="Tai C."/>
            <person name="Deng Z."/>
            <person name="Rajakumar K."/>
            <person name="Ou H.Y."/>
        </authorList>
    </citation>
    <scope>NUCLEOTIDE SEQUENCE [LARGE SCALE GENOMIC DNA]</scope>
    <source>
        <strain evidence="1 2">HS11286</strain>
    </source>
</reference>
<gene>
    <name evidence="1" type="ordered locus">KPHS_52950</name>
</gene>
<keyword evidence="2" id="KW-1185">Reference proteome</keyword>
<protein>
    <submittedName>
        <fullName evidence="1">Uncharacterized protein</fullName>
    </submittedName>
</protein>
<dbReference type="EMBL" id="CP003200">
    <property type="protein sequence ID" value="AEW63993.1"/>
    <property type="molecule type" value="Genomic_DNA"/>
</dbReference>
<dbReference type="RefSeq" id="WP_004150306.1">
    <property type="nucleotide sequence ID" value="NC_016845.1"/>
</dbReference>
<accession>A0A0H3GXS8</accession>
<dbReference type="KEGG" id="kpm:KPHS_52950"/>
<evidence type="ECO:0000313" key="1">
    <source>
        <dbReference type="EMBL" id="AEW63993.1"/>
    </source>
</evidence>
<organism evidence="1 2">
    <name type="scientific">Klebsiella pneumoniae subsp. pneumoniae (strain HS11286)</name>
    <dbReference type="NCBI Taxonomy" id="1125630"/>
    <lineage>
        <taxon>Bacteria</taxon>
        <taxon>Pseudomonadati</taxon>
        <taxon>Pseudomonadota</taxon>
        <taxon>Gammaproteobacteria</taxon>
        <taxon>Enterobacterales</taxon>
        <taxon>Enterobacteriaceae</taxon>
        <taxon>Klebsiella/Raoultella group</taxon>
        <taxon>Klebsiella</taxon>
        <taxon>Klebsiella pneumoniae complex</taxon>
    </lineage>
</organism>
<sequence>MDLSELDMFYPAAARLLRLSSQLTICPFELFILSRNNQLPLTEF</sequence>
<dbReference type="AlphaFoldDB" id="A0A0H3GXS8"/>